<dbReference type="GO" id="GO:0016787">
    <property type="term" value="F:hydrolase activity"/>
    <property type="evidence" value="ECO:0007669"/>
    <property type="project" value="UniProtKB-KW"/>
</dbReference>
<dbReference type="VEuPathDB" id="FungiDB:QG37_01322"/>
<dbReference type="PROSITE" id="PS51462">
    <property type="entry name" value="NUDIX"/>
    <property type="match status" value="1"/>
</dbReference>
<comment type="caution">
    <text evidence="3">The sequence shown here is derived from an EMBL/GenBank/DDBJ whole genome shotgun (WGS) entry which is preliminary data.</text>
</comment>
<reference evidence="4" key="1">
    <citation type="journal article" date="2015" name="BMC Genomics">
        <title>Draft genome of a commonly misdiagnosed multidrug resistant pathogen Candida auris.</title>
        <authorList>
            <person name="Chatterjee S."/>
            <person name="Alampalli S.V."/>
            <person name="Nageshan R.K."/>
            <person name="Chettiar S.T."/>
            <person name="Joshi S."/>
            <person name="Tatu U.S."/>
        </authorList>
    </citation>
    <scope>NUCLEOTIDE SEQUENCE [LARGE SCALE GENOMIC DNA]</scope>
    <source>
        <strain evidence="4">6684</strain>
    </source>
</reference>
<organism evidence="3 4">
    <name type="scientific">Candidozyma auris</name>
    <name type="common">Yeast</name>
    <name type="synonym">Candida auris</name>
    <dbReference type="NCBI Taxonomy" id="498019"/>
    <lineage>
        <taxon>Eukaryota</taxon>
        <taxon>Fungi</taxon>
        <taxon>Dikarya</taxon>
        <taxon>Ascomycota</taxon>
        <taxon>Saccharomycotina</taxon>
        <taxon>Pichiomycetes</taxon>
        <taxon>Metschnikowiaceae</taxon>
        <taxon>Candidozyma</taxon>
    </lineage>
</organism>
<dbReference type="VEuPathDB" id="FungiDB:CJI97_005224"/>
<feature type="domain" description="Nudix hydrolase" evidence="2">
    <location>
        <begin position="4"/>
        <end position="141"/>
    </location>
</feature>
<dbReference type="VEuPathDB" id="FungiDB:CJJ07_000215"/>
<dbReference type="Proteomes" id="UP000037122">
    <property type="component" value="Unassembled WGS sequence"/>
</dbReference>
<dbReference type="PROSITE" id="PS00893">
    <property type="entry name" value="NUDIX_BOX"/>
    <property type="match status" value="1"/>
</dbReference>
<dbReference type="PANTHER" id="PTHR43222">
    <property type="entry name" value="NUDIX HYDROLASE 23"/>
    <property type="match status" value="1"/>
</dbReference>
<protein>
    <recommendedName>
        <fullName evidence="2">Nudix hydrolase domain-containing protein</fullName>
    </recommendedName>
</protein>
<keyword evidence="1" id="KW-0378">Hydrolase</keyword>
<dbReference type="SUPFAM" id="SSF55811">
    <property type="entry name" value="Nudix"/>
    <property type="match status" value="1"/>
</dbReference>
<name>A0A0L0P636_CANAR</name>
<evidence type="ECO:0000259" key="2">
    <source>
        <dbReference type="PROSITE" id="PS51462"/>
    </source>
</evidence>
<evidence type="ECO:0000313" key="4">
    <source>
        <dbReference type="Proteomes" id="UP000037122"/>
    </source>
</evidence>
<dbReference type="InterPro" id="IPR015797">
    <property type="entry name" value="NUDIX_hydrolase-like_dom_sf"/>
</dbReference>
<accession>A0A0L0P636</accession>
<evidence type="ECO:0000313" key="3">
    <source>
        <dbReference type="EMBL" id="KNE01496.1"/>
    </source>
</evidence>
<dbReference type="VEuPathDB" id="FungiDB:CJJ09_004213"/>
<dbReference type="VEuPathDB" id="FungiDB:B9J08_005140"/>
<dbReference type="AlphaFoldDB" id="A0A0L0P636"/>
<sequence length="167" mass="19126">MTSTRYKYTLGFIYCPKTSQVLFLNRQKLPWMGRWNGVGGKLDAGESPLECIIRETKEETGLDVPLYKDKGVLRWVKDDIDLGGVHLFVGEVSPDFVAAYKTPRCFCHEGVLDWKKVDWLLHKDNTGIVDNIKIILESLLTLDERNVWIAEYKEGVLFRCESLGPCI</sequence>
<evidence type="ECO:0000256" key="1">
    <source>
        <dbReference type="ARBA" id="ARBA00022801"/>
    </source>
</evidence>
<dbReference type="EMBL" id="LGST01000009">
    <property type="protein sequence ID" value="KNE01496.1"/>
    <property type="molecule type" value="Genomic_DNA"/>
</dbReference>
<dbReference type="InterPro" id="IPR000086">
    <property type="entry name" value="NUDIX_hydrolase_dom"/>
</dbReference>
<dbReference type="PANTHER" id="PTHR43222:SF2">
    <property type="entry name" value="NUDIX HYDROLASE 23, CHLOROPLASTIC"/>
    <property type="match status" value="1"/>
</dbReference>
<gene>
    <name evidence="3" type="ORF">QG37_01322</name>
</gene>
<dbReference type="InterPro" id="IPR020084">
    <property type="entry name" value="NUDIX_hydrolase_CS"/>
</dbReference>
<dbReference type="Pfam" id="PF00293">
    <property type="entry name" value="NUDIX"/>
    <property type="match status" value="1"/>
</dbReference>
<dbReference type="CDD" id="cd18886">
    <property type="entry name" value="NUDIX_MutT_Nudt1"/>
    <property type="match status" value="1"/>
</dbReference>
<dbReference type="Gene3D" id="3.90.79.10">
    <property type="entry name" value="Nucleoside Triphosphate Pyrophosphohydrolase"/>
    <property type="match status" value="1"/>
</dbReference>
<proteinExistence type="predicted"/>
<dbReference type="VEuPathDB" id="FungiDB:CJI96_0003929"/>